<organism evidence="2 3">
    <name type="scientific">Polynucleobacter victoriensis</name>
    <dbReference type="NCBI Taxonomy" id="2049319"/>
    <lineage>
        <taxon>Bacteria</taxon>
        <taxon>Pseudomonadati</taxon>
        <taxon>Pseudomonadota</taxon>
        <taxon>Betaproteobacteria</taxon>
        <taxon>Burkholderiales</taxon>
        <taxon>Burkholderiaceae</taxon>
        <taxon>Polynucleobacter</taxon>
    </lineage>
</organism>
<gene>
    <name evidence="2" type="ORF">SAMN06295916_0491</name>
</gene>
<evidence type="ECO:0000313" key="2">
    <source>
        <dbReference type="EMBL" id="SNC61527.1"/>
    </source>
</evidence>
<accession>A0A212T644</accession>
<dbReference type="Proteomes" id="UP000197215">
    <property type="component" value="Unassembled WGS sequence"/>
</dbReference>
<reference evidence="2 3" key="1">
    <citation type="submission" date="2017-06" db="EMBL/GenBank/DDBJ databases">
        <authorList>
            <person name="Kim H.J."/>
            <person name="Triplett B.A."/>
        </authorList>
    </citation>
    <scope>NUCLEOTIDE SEQUENCE [LARGE SCALE GENOMIC DNA]</scope>
    <source>
        <strain evidence="2 3">MWH-VicM1</strain>
    </source>
</reference>
<evidence type="ECO:0000256" key="1">
    <source>
        <dbReference type="SAM" id="Coils"/>
    </source>
</evidence>
<keyword evidence="3" id="KW-1185">Reference proteome</keyword>
<dbReference type="AlphaFoldDB" id="A0A212T644"/>
<sequence>MPMSELTNNSYSRLQDSLERLEGKTKALLDAVAQSHKERLALETKIEDAQARIQNILNKLPSQSDSGQLDLLASAHKDEQ</sequence>
<evidence type="ECO:0000313" key="3">
    <source>
        <dbReference type="Proteomes" id="UP000197215"/>
    </source>
</evidence>
<dbReference type="OrthoDB" id="8926616at2"/>
<name>A0A212T644_9BURK</name>
<dbReference type="EMBL" id="FYEX01000001">
    <property type="protein sequence ID" value="SNC61527.1"/>
    <property type="molecule type" value="Genomic_DNA"/>
</dbReference>
<feature type="coiled-coil region" evidence="1">
    <location>
        <begin position="11"/>
        <end position="59"/>
    </location>
</feature>
<proteinExistence type="predicted"/>
<protein>
    <submittedName>
        <fullName evidence="2">Uncharacterized protein</fullName>
    </submittedName>
</protein>
<keyword evidence="1" id="KW-0175">Coiled coil</keyword>